<evidence type="ECO:0000256" key="2">
    <source>
        <dbReference type="SAM" id="MobiDB-lite"/>
    </source>
</evidence>
<feature type="compositionally biased region" description="Basic and acidic residues" evidence="2">
    <location>
        <begin position="172"/>
        <end position="187"/>
    </location>
</feature>
<evidence type="ECO:0000259" key="3">
    <source>
        <dbReference type="PROSITE" id="PS50157"/>
    </source>
</evidence>
<proteinExistence type="predicted"/>
<feature type="domain" description="C2H2-type" evidence="3">
    <location>
        <begin position="436"/>
        <end position="466"/>
    </location>
</feature>
<dbReference type="SUPFAM" id="SSF57667">
    <property type="entry name" value="beta-beta-alpha zinc fingers"/>
    <property type="match status" value="1"/>
</dbReference>
<evidence type="ECO:0000313" key="4">
    <source>
        <dbReference type="EMBL" id="KAL3855388.1"/>
    </source>
</evidence>
<dbReference type="PROSITE" id="PS50157">
    <property type="entry name" value="ZINC_FINGER_C2H2_2"/>
    <property type="match status" value="1"/>
</dbReference>
<dbReference type="EMBL" id="JBJQND010000014">
    <property type="protein sequence ID" value="KAL3855388.1"/>
    <property type="molecule type" value="Genomic_DNA"/>
</dbReference>
<keyword evidence="1" id="KW-0479">Metal-binding</keyword>
<evidence type="ECO:0000313" key="5">
    <source>
        <dbReference type="Proteomes" id="UP001634394"/>
    </source>
</evidence>
<organism evidence="4 5">
    <name type="scientific">Sinanodonta woodiana</name>
    <name type="common">Chinese pond mussel</name>
    <name type="synonym">Anodonta woodiana</name>
    <dbReference type="NCBI Taxonomy" id="1069815"/>
    <lineage>
        <taxon>Eukaryota</taxon>
        <taxon>Metazoa</taxon>
        <taxon>Spiralia</taxon>
        <taxon>Lophotrochozoa</taxon>
        <taxon>Mollusca</taxon>
        <taxon>Bivalvia</taxon>
        <taxon>Autobranchia</taxon>
        <taxon>Heteroconchia</taxon>
        <taxon>Palaeoheterodonta</taxon>
        <taxon>Unionida</taxon>
        <taxon>Unionoidea</taxon>
        <taxon>Unionidae</taxon>
        <taxon>Unioninae</taxon>
        <taxon>Sinanodonta</taxon>
    </lineage>
</organism>
<sequence length="511" mass="56879">MAPNSEEITCGIQRAIVTLCMEAYSSGTEVEIDGIICLRDTKHKQYEVVKIHKTFIKPDIGNATLASFGNATFGNSTLAGFEYPSSGKQTTLTAENSASGNSTVMNDRDKVTSFSSKEATGPFSFNRKEMTVRKYEFREEKQKQFSQHSKVVSDEVILDSPLGQNGYLYSSKDADSDKQTHDLEKSFTSKPVASNGQNTYLDHKTASTTLPVVTAECKRKTVHVDRRPRTVNKDDQTISSELLMEINMEHNEEEKEAEHENKEGEREEQNRTFSEVIEDDGDCIIVKIEAQDDENNSDEVISLQDIPISAENLAFHTTAFDSQKQSIMIGKNLSHSRKRPVSNTYIPDTDTKKSPGLGSDLSENETVNQSNDSLTHDDSVHTGFHRNVFYSSHDNTLVSSIELSDCMPGGGASTTPPSNKLPKLMSPNIADSETRFSCFLCGMQFVTKSNLFRHMRSSCKLVGRKAPCQVCGKMLLDRPDNLKEHMLSQHGVERNLKDISDVDEVVSLPRS</sequence>
<feature type="compositionally biased region" description="Basic and acidic residues" evidence="2">
    <location>
        <begin position="251"/>
        <end position="270"/>
    </location>
</feature>
<evidence type="ECO:0000256" key="1">
    <source>
        <dbReference type="PROSITE-ProRule" id="PRU00042"/>
    </source>
</evidence>
<keyword evidence="1" id="KW-0863">Zinc-finger</keyword>
<reference evidence="4 5" key="1">
    <citation type="submission" date="2024-11" db="EMBL/GenBank/DDBJ databases">
        <title>Chromosome-level genome assembly of the freshwater bivalve Anodonta woodiana.</title>
        <authorList>
            <person name="Chen X."/>
        </authorList>
    </citation>
    <scope>NUCLEOTIDE SEQUENCE [LARGE SCALE GENOMIC DNA]</scope>
    <source>
        <strain evidence="4">MN2024</strain>
        <tissue evidence="4">Gills</tissue>
    </source>
</reference>
<feature type="region of interest" description="Disordered" evidence="2">
    <location>
        <begin position="331"/>
        <end position="374"/>
    </location>
</feature>
<accession>A0ABD3V4A0</accession>
<dbReference type="Pfam" id="PF00096">
    <property type="entry name" value="zf-C2H2"/>
    <property type="match status" value="1"/>
</dbReference>
<feature type="region of interest" description="Disordered" evidence="2">
    <location>
        <begin position="168"/>
        <end position="191"/>
    </location>
</feature>
<feature type="compositionally biased region" description="Polar residues" evidence="2">
    <location>
        <begin position="364"/>
        <end position="373"/>
    </location>
</feature>
<keyword evidence="1" id="KW-0862">Zinc</keyword>
<protein>
    <recommendedName>
        <fullName evidence="3">C2H2-type domain-containing protein</fullName>
    </recommendedName>
</protein>
<dbReference type="Proteomes" id="UP001634394">
    <property type="component" value="Unassembled WGS sequence"/>
</dbReference>
<dbReference type="InterPro" id="IPR036236">
    <property type="entry name" value="Znf_C2H2_sf"/>
</dbReference>
<feature type="region of interest" description="Disordered" evidence="2">
    <location>
        <begin position="90"/>
        <end position="109"/>
    </location>
</feature>
<dbReference type="InterPro" id="IPR013087">
    <property type="entry name" value="Znf_C2H2_type"/>
</dbReference>
<name>A0ABD3V4A0_SINWO</name>
<dbReference type="Gene3D" id="3.30.160.60">
    <property type="entry name" value="Classic Zinc Finger"/>
    <property type="match status" value="1"/>
</dbReference>
<dbReference type="SMART" id="SM00355">
    <property type="entry name" value="ZnF_C2H2"/>
    <property type="match status" value="2"/>
</dbReference>
<comment type="caution">
    <text evidence="4">The sequence shown here is derived from an EMBL/GenBank/DDBJ whole genome shotgun (WGS) entry which is preliminary data.</text>
</comment>
<dbReference type="GO" id="GO:0008270">
    <property type="term" value="F:zinc ion binding"/>
    <property type="evidence" value="ECO:0007669"/>
    <property type="project" value="UniProtKB-KW"/>
</dbReference>
<gene>
    <name evidence="4" type="ORF">ACJMK2_014599</name>
</gene>
<feature type="region of interest" description="Disordered" evidence="2">
    <location>
        <begin position="251"/>
        <end position="271"/>
    </location>
</feature>
<dbReference type="AlphaFoldDB" id="A0ABD3V4A0"/>
<feature type="compositionally biased region" description="Polar residues" evidence="2">
    <location>
        <begin position="90"/>
        <end position="105"/>
    </location>
</feature>
<keyword evidence="5" id="KW-1185">Reference proteome</keyword>